<dbReference type="SMART" id="SM00347">
    <property type="entry name" value="HTH_MARR"/>
    <property type="match status" value="1"/>
</dbReference>
<dbReference type="InterPro" id="IPR036390">
    <property type="entry name" value="WH_DNA-bd_sf"/>
</dbReference>
<evidence type="ECO:0000313" key="2">
    <source>
        <dbReference type="EMBL" id="GHD93355.1"/>
    </source>
</evidence>
<dbReference type="InterPro" id="IPR052526">
    <property type="entry name" value="HTH-type_Bedaq_tolerance"/>
</dbReference>
<dbReference type="Gene3D" id="1.10.10.10">
    <property type="entry name" value="Winged helix-like DNA-binding domain superfamily/Winged helix DNA-binding domain"/>
    <property type="match status" value="1"/>
</dbReference>
<gene>
    <name evidence="2" type="ORF">GCM10010508_49710</name>
</gene>
<name>A0A918Y890_9ACTN</name>
<evidence type="ECO:0000259" key="1">
    <source>
        <dbReference type="PROSITE" id="PS50995"/>
    </source>
</evidence>
<evidence type="ECO:0000313" key="3">
    <source>
        <dbReference type="Proteomes" id="UP000608955"/>
    </source>
</evidence>
<dbReference type="GO" id="GO:0003700">
    <property type="term" value="F:DNA-binding transcription factor activity"/>
    <property type="evidence" value="ECO:0007669"/>
    <property type="project" value="InterPro"/>
</dbReference>
<dbReference type="PANTHER" id="PTHR39515">
    <property type="entry name" value="CONSERVED PROTEIN"/>
    <property type="match status" value="1"/>
</dbReference>
<dbReference type="EMBL" id="BMVF01000014">
    <property type="protein sequence ID" value="GHD93355.1"/>
    <property type="molecule type" value="Genomic_DNA"/>
</dbReference>
<sequence length="165" mass="17549">MDQSNSADGAQGTAHALAEVASAVVRALTDRRGMSFTTAATLARLEREGPARLTALATAEGVAQPSMTQLVQRLEAQGLAERIGDPADGRVTLVAITDAGRDVLAERRRARDVRLAGLLATLSDEEQRTLGAAARTALPLVRRMLEDDGVRPRPLPAQHHTGSRR</sequence>
<protein>
    <recommendedName>
        <fullName evidence="1">HTH marR-type domain-containing protein</fullName>
    </recommendedName>
</protein>
<dbReference type="InterPro" id="IPR000835">
    <property type="entry name" value="HTH_MarR-typ"/>
</dbReference>
<reference evidence="2" key="1">
    <citation type="journal article" date="2014" name="Int. J. Syst. Evol. Microbiol.">
        <title>Complete genome sequence of Corynebacterium casei LMG S-19264T (=DSM 44701T), isolated from a smear-ripened cheese.</title>
        <authorList>
            <consortium name="US DOE Joint Genome Institute (JGI-PGF)"/>
            <person name="Walter F."/>
            <person name="Albersmeier A."/>
            <person name="Kalinowski J."/>
            <person name="Ruckert C."/>
        </authorList>
    </citation>
    <scope>NUCLEOTIDE SEQUENCE</scope>
    <source>
        <strain evidence="2">JCM 4654</strain>
    </source>
</reference>
<dbReference type="PANTHER" id="PTHR39515:SF2">
    <property type="entry name" value="HTH-TYPE TRANSCRIPTIONAL REGULATOR RV0880"/>
    <property type="match status" value="1"/>
</dbReference>
<proteinExistence type="predicted"/>
<dbReference type="Pfam" id="PF12802">
    <property type="entry name" value="MarR_2"/>
    <property type="match status" value="1"/>
</dbReference>
<dbReference type="RefSeq" id="WP_308432764.1">
    <property type="nucleotide sequence ID" value="NZ_BMVF01000014.1"/>
</dbReference>
<keyword evidence="3" id="KW-1185">Reference proteome</keyword>
<dbReference type="InterPro" id="IPR036388">
    <property type="entry name" value="WH-like_DNA-bd_sf"/>
</dbReference>
<dbReference type="PROSITE" id="PS50995">
    <property type="entry name" value="HTH_MARR_2"/>
    <property type="match status" value="1"/>
</dbReference>
<accession>A0A918Y890</accession>
<organism evidence="2 3">
    <name type="scientific">Streptomyces naganishii JCM 4654</name>
    <dbReference type="NCBI Taxonomy" id="1306179"/>
    <lineage>
        <taxon>Bacteria</taxon>
        <taxon>Bacillati</taxon>
        <taxon>Actinomycetota</taxon>
        <taxon>Actinomycetes</taxon>
        <taxon>Kitasatosporales</taxon>
        <taxon>Streptomycetaceae</taxon>
        <taxon>Streptomyces</taxon>
    </lineage>
</organism>
<dbReference type="AlphaFoldDB" id="A0A918Y890"/>
<dbReference type="Proteomes" id="UP000608955">
    <property type="component" value="Unassembled WGS sequence"/>
</dbReference>
<comment type="caution">
    <text evidence="2">The sequence shown here is derived from an EMBL/GenBank/DDBJ whole genome shotgun (WGS) entry which is preliminary data.</text>
</comment>
<feature type="domain" description="HTH marR-type" evidence="1">
    <location>
        <begin position="1"/>
        <end position="146"/>
    </location>
</feature>
<dbReference type="SUPFAM" id="SSF46785">
    <property type="entry name" value="Winged helix' DNA-binding domain"/>
    <property type="match status" value="1"/>
</dbReference>
<reference evidence="2" key="2">
    <citation type="submission" date="2020-09" db="EMBL/GenBank/DDBJ databases">
        <authorList>
            <person name="Sun Q."/>
            <person name="Ohkuma M."/>
        </authorList>
    </citation>
    <scope>NUCLEOTIDE SEQUENCE</scope>
    <source>
        <strain evidence="2">JCM 4654</strain>
    </source>
</reference>